<keyword evidence="10" id="KW-1185">Reference proteome</keyword>
<dbReference type="InterPro" id="IPR014780">
    <property type="entry name" value="tRNA_psdUridine_synth_TruB"/>
</dbReference>
<dbReference type="CDD" id="cd02573">
    <property type="entry name" value="PseudoU_synth_EcTruB"/>
    <property type="match status" value="1"/>
</dbReference>
<keyword evidence="3 5" id="KW-0819">tRNA processing</keyword>
<proteinExistence type="inferred from homology"/>
<dbReference type="Pfam" id="PF16198">
    <property type="entry name" value="TruB_C_2"/>
    <property type="match status" value="1"/>
</dbReference>
<dbReference type="PANTHER" id="PTHR13767">
    <property type="entry name" value="TRNA-PSEUDOURIDINE SYNTHASE"/>
    <property type="match status" value="1"/>
</dbReference>
<comment type="catalytic activity">
    <reaction evidence="1 5">
        <text>uridine(55) in tRNA = pseudouridine(55) in tRNA</text>
        <dbReference type="Rhea" id="RHEA:42532"/>
        <dbReference type="Rhea" id="RHEA-COMP:10101"/>
        <dbReference type="Rhea" id="RHEA-COMP:10102"/>
        <dbReference type="ChEBI" id="CHEBI:65314"/>
        <dbReference type="ChEBI" id="CHEBI:65315"/>
        <dbReference type="EC" id="5.4.99.25"/>
    </reaction>
</comment>
<dbReference type="EMBL" id="JABWMH010000001">
    <property type="protein sequence ID" value="NVD27104.1"/>
    <property type="molecule type" value="Genomic_DNA"/>
</dbReference>
<dbReference type="SUPFAM" id="SSF55120">
    <property type="entry name" value="Pseudouridine synthase"/>
    <property type="match status" value="1"/>
</dbReference>
<dbReference type="EC" id="5.4.99.25" evidence="5"/>
<dbReference type="HAMAP" id="MF_01080">
    <property type="entry name" value="TruB_bact"/>
    <property type="match status" value="1"/>
</dbReference>
<feature type="domain" description="tRNA pseudouridylate synthase B C-terminal" evidence="8">
    <location>
        <begin position="224"/>
        <end position="282"/>
    </location>
</feature>
<evidence type="ECO:0000259" key="8">
    <source>
        <dbReference type="Pfam" id="PF16198"/>
    </source>
</evidence>
<protein>
    <recommendedName>
        <fullName evidence="5">tRNA pseudouridine synthase B</fullName>
        <ecNumber evidence="5">5.4.99.25</ecNumber>
    </recommendedName>
    <alternativeName>
        <fullName evidence="5">tRNA pseudouridine(55) synthase</fullName>
        <shortName evidence="5">Psi55 synthase</shortName>
    </alternativeName>
    <alternativeName>
        <fullName evidence="5">tRNA pseudouridylate synthase</fullName>
    </alternativeName>
    <alternativeName>
        <fullName evidence="5">tRNA-uridine isomerase</fullName>
    </alternativeName>
</protein>
<name>A0ABX2N073_9SPHN</name>
<evidence type="ECO:0000256" key="6">
    <source>
        <dbReference type="SAM" id="MobiDB-lite"/>
    </source>
</evidence>
<evidence type="ECO:0000256" key="3">
    <source>
        <dbReference type="ARBA" id="ARBA00022694"/>
    </source>
</evidence>
<feature type="compositionally biased region" description="Pro residues" evidence="6">
    <location>
        <begin position="190"/>
        <end position="201"/>
    </location>
</feature>
<accession>A0ABX2N073</accession>
<dbReference type="Pfam" id="PF01509">
    <property type="entry name" value="TruB_N"/>
    <property type="match status" value="1"/>
</dbReference>
<dbReference type="InterPro" id="IPR020103">
    <property type="entry name" value="PsdUridine_synth_cat_dom_sf"/>
</dbReference>
<evidence type="ECO:0000259" key="7">
    <source>
        <dbReference type="Pfam" id="PF01509"/>
    </source>
</evidence>
<dbReference type="NCBIfam" id="TIGR00431">
    <property type="entry name" value="TruB"/>
    <property type="match status" value="1"/>
</dbReference>
<feature type="active site" description="Nucleophile" evidence="5">
    <location>
        <position position="53"/>
    </location>
</feature>
<feature type="domain" description="Pseudouridine synthase II N-terminal" evidence="7">
    <location>
        <begin position="44"/>
        <end position="171"/>
    </location>
</feature>
<sequence length="347" mass="36733">MGGVKPHGWIILDKPLELGSTQAVGAVKRNLREAGLLGKGKNKLKVGHGGTLDPLATGVLPIAIGEATKLCGRMLDATKIYDFTIGFGSETETLDVEGEVTEMSDHRPSLADVEAVLPQFTGPIEQIPPKYSALKIDGKRAYDLARAGVDVEMKLRGVTIYALSISSLEQSFGEGDRAEGVVEGSDSALAPPPADAGPPPHASHGEEIQEVTLSATVSKGTYIRSLARDIARALGTFGHVTMLRRTKAGPFHLGQAISLDKLNEIGKGADIKEYLLPLEAGLDDIPAFDLDPDQARMLRQGLTLDEQDLIGNPAVNGLFLATENEGSPVALAELVDGTVKVVRGFNM</sequence>
<keyword evidence="4 5" id="KW-0413">Isomerase</keyword>
<dbReference type="PANTHER" id="PTHR13767:SF2">
    <property type="entry name" value="PSEUDOURIDYLATE SYNTHASE TRUB1"/>
    <property type="match status" value="1"/>
</dbReference>
<comment type="function">
    <text evidence="5">Responsible for synthesis of pseudouridine from uracil-55 in the psi GC loop of transfer RNAs.</text>
</comment>
<evidence type="ECO:0000313" key="10">
    <source>
        <dbReference type="Proteomes" id="UP000652427"/>
    </source>
</evidence>
<evidence type="ECO:0000256" key="2">
    <source>
        <dbReference type="ARBA" id="ARBA00005642"/>
    </source>
</evidence>
<gene>
    <name evidence="5 9" type="primary">truB</name>
    <name evidence="9" type="ORF">HUO14_04165</name>
</gene>
<comment type="caution">
    <text evidence="9">The sequence shown here is derived from an EMBL/GenBank/DDBJ whole genome shotgun (WGS) entry which is preliminary data.</text>
</comment>
<dbReference type="Gene3D" id="3.30.2350.10">
    <property type="entry name" value="Pseudouridine synthase"/>
    <property type="match status" value="1"/>
</dbReference>
<comment type="similarity">
    <text evidence="2 5">Belongs to the pseudouridine synthase TruB family. Type 1 subfamily.</text>
</comment>
<evidence type="ECO:0000256" key="4">
    <source>
        <dbReference type="ARBA" id="ARBA00023235"/>
    </source>
</evidence>
<reference evidence="9 10" key="1">
    <citation type="submission" date="2020-06" db="EMBL/GenBank/DDBJ databases">
        <authorList>
            <person name="Kim S.-J."/>
            <person name="Park S.-J."/>
        </authorList>
    </citation>
    <scope>NUCLEOTIDE SEQUENCE [LARGE SCALE GENOMIC DNA]</scope>
    <source>
        <strain evidence="9 10">SW-151</strain>
    </source>
</reference>
<evidence type="ECO:0000313" key="9">
    <source>
        <dbReference type="EMBL" id="NVD27104.1"/>
    </source>
</evidence>
<evidence type="ECO:0000256" key="1">
    <source>
        <dbReference type="ARBA" id="ARBA00000385"/>
    </source>
</evidence>
<dbReference type="Proteomes" id="UP000652427">
    <property type="component" value="Unassembled WGS sequence"/>
</dbReference>
<feature type="region of interest" description="Disordered" evidence="6">
    <location>
        <begin position="176"/>
        <end position="205"/>
    </location>
</feature>
<dbReference type="InterPro" id="IPR002501">
    <property type="entry name" value="PsdUridine_synth_N"/>
</dbReference>
<dbReference type="InterPro" id="IPR032819">
    <property type="entry name" value="TruB_C"/>
</dbReference>
<organism evidence="9 10">
    <name type="scientific">Parasphingorhabdus flavimaris</name>
    <dbReference type="NCBI Taxonomy" id="266812"/>
    <lineage>
        <taxon>Bacteria</taxon>
        <taxon>Pseudomonadati</taxon>
        <taxon>Pseudomonadota</taxon>
        <taxon>Alphaproteobacteria</taxon>
        <taxon>Sphingomonadales</taxon>
        <taxon>Sphingomonadaceae</taxon>
        <taxon>Parasphingorhabdus</taxon>
    </lineage>
</organism>
<dbReference type="GO" id="GO:0160148">
    <property type="term" value="F:tRNA pseudouridine(55) synthase activity"/>
    <property type="evidence" value="ECO:0007669"/>
    <property type="project" value="UniProtKB-EC"/>
</dbReference>
<evidence type="ECO:0000256" key="5">
    <source>
        <dbReference type="HAMAP-Rule" id="MF_01080"/>
    </source>
</evidence>